<reference evidence="10 11" key="1">
    <citation type="submission" date="2019-07" db="EMBL/GenBank/DDBJ databases">
        <title>Full genome sequence of Humibacter sp. WJ7-1.</title>
        <authorList>
            <person name="Im W.-T."/>
        </authorList>
    </citation>
    <scope>NUCLEOTIDE SEQUENCE [LARGE SCALE GENOMIC DNA]</scope>
    <source>
        <strain evidence="10 11">WJ7-1</strain>
    </source>
</reference>
<dbReference type="PROSITE" id="PS50928">
    <property type="entry name" value="ABC_TM1"/>
    <property type="match status" value="1"/>
</dbReference>
<feature type="transmembrane region" description="Helical" evidence="7">
    <location>
        <begin position="133"/>
        <end position="153"/>
    </location>
</feature>
<feature type="transmembrane region" description="Helical" evidence="7">
    <location>
        <begin position="180"/>
        <end position="199"/>
    </location>
</feature>
<dbReference type="Pfam" id="PF00528">
    <property type="entry name" value="BPD_transp_1"/>
    <property type="match status" value="1"/>
</dbReference>
<feature type="transmembrane region" description="Helical" evidence="7">
    <location>
        <begin position="35"/>
        <end position="58"/>
    </location>
</feature>
<dbReference type="GO" id="GO:0005886">
    <property type="term" value="C:plasma membrane"/>
    <property type="evidence" value="ECO:0007669"/>
    <property type="project" value="UniProtKB-SubCell"/>
</dbReference>
<dbReference type="CDD" id="cd06261">
    <property type="entry name" value="TM_PBP2"/>
    <property type="match status" value="1"/>
</dbReference>
<keyword evidence="3" id="KW-1003">Cell membrane</keyword>
<keyword evidence="6 7" id="KW-0472">Membrane</keyword>
<feature type="transmembrane region" description="Helical" evidence="7">
    <location>
        <begin position="96"/>
        <end position="121"/>
    </location>
</feature>
<evidence type="ECO:0000313" key="11">
    <source>
        <dbReference type="Proteomes" id="UP000320216"/>
    </source>
</evidence>
<feature type="region of interest" description="Disordered" evidence="8">
    <location>
        <begin position="1"/>
        <end position="28"/>
    </location>
</feature>
<evidence type="ECO:0000256" key="1">
    <source>
        <dbReference type="ARBA" id="ARBA00004651"/>
    </source>
</evidence>
<dbReference type="EMBL" id="CP042305">
    <property type="protein sequence ID" value="QDZ14462.1"/>
    <property type="molecule type" value="Genomic_DNA"/>
</dbReference>
<feature type="domain" description="ABC transmembrane type-1" evidence="9">
    <location>
        <begin position="96"/>
        <end position="306"/>
    </location>
</feature>
<feature type="transmembrane region" description="Helical" evidence="7">
    <location>
        <begin position="230"/>
        <end position="250"/>
    </location>
</feature>
<dbReference type="RefSeq" id="WP_146319385.1">
    <property type="nucleotide sequence ID" value="NZ_CP042305.1"/>
</dbReference>
<keyword evidence="4 7" id="KW-0812">Transmembrane</keyword>
<dbReference type="KEGG" id="huw:FPZ11_06535"/>
<evidence type="ECO:0000256" key="5">
    <source>
        <dbReference type="ARBA" id="ARBA00022989"/>
    </source>
</evidence>
<dbReference type="Gene3D" id="1.10.3720.10">
    <property type="entry name" value="MetI-like"/>
    <property type="match status" value="1"/>
</dbReference>
<dbReference type="AlphaFoldDB" id="A0A5B8M410"/>
<dbReference type="SUPFAM" id="SSF161098">
    <property type="entry name" value="MetI-like"/>
    <property type="match status" value="1"/>
</dbReference>
<comment type="subcellular location">
    <subcellularLocation>
        <location evidence="1 7">Cell membrane</location>
        <topology evidence="1 7">Multi-pass membrane protein</topology>
    </subcellularLocation>
</comment>
<accession>A0A5B8M410</accession>
<evidence type="ECO:0000259" key="9">
    <source>
        <dbReference type="PROSITE" id="PS50928"/>
    </source>
</evidence>
<feature type="compositionally biased region" description="Polar residues" evidence="8">
    <location>
        <begin position="1"/>
        <end position="17"/>
    </location>
</feature>
<evidence type="ECO:0000256" key="4">
    <source>
        <dbReference type="ARBA" id="ARBA00022692"/>
    </source>
</evidence>
<name>A0A5B8M410_9MICO</name>
<evidence type="ECO:0000256" key="8">
    <source>
        <dbReference type="SAM" id="MobiDB-lite"/>
    </source>
</evidence>
<sequence length="318" mass="35072">MSQATITSRSSVQRTTDSPPPRKRRRTVAKRGRPLWMLIPGAVLLTVIVLIPLVMAIWMSLLDLSQYTIRQWLGAPFVALENYVVVVTQTQFFQSLAVSIGFAVIATVLSIPIGVAAAIVTHNAFRGRAVVRSLFLVPYVIPSFVVATIWRTIMQPGGVWTGLLSFFGIHSNLWLNGPNAFWTLVIVEIWASWPFIYLLTLAGLQTIEHQVFEAAALDGVTWGRQLRSIVFPNIGGPLALACVVSVLSHINNFTLPYVLFGIPAPNNVQTLPFLTYIQSFTIFRFGLGAATAVLSLVLLAIPLIVYLRMMRLDVGKEA</sequence>
<dbReference type="Proteomes" id="UP000320216">
    <property type="component" value="Chromosome"/>
</dbReference>
<gene>
    <name evidence="10" type="ORF">FPZ11_06535</name>
</gene>
<keyword evidence="2 7" id="KW-0813">Transport</keyword>
<evidence type="ECO:0000256" key="3">
    <source>
        <dbReference type="ARBA" id="ARBA00022475"/>
    </source>
</evidence>
<organism evidence="10 11">
    <name type="scientific">Humibacter ginsenosidimutans</name>
    <dbReference type="NCBI Taxonomy" id="2599293"/>
    <lineage>
        <taxon>Bacteria</taxon>
        <taxon>Bacillati</taxon>
        <taxon>Actinomycetota</taxon>
        <taxon>Actinomycetes</taxon>
        <taxon>Micrococcales</taxon>
        <taxon>Microbacteriaceae</taxon>
        <taxon>Humibacter</taxon>
    </lineage>
</organism>
<comment type="similarity">
    <text evidence="7">Belongs to the binding-protein-dependent transport system permease family.</text>
</comment>
<evidence type="ECO:0000256" key="2">
    <source>
        <dbReference type="ARBA" id="ARBA00022448"/>
    </source>
</evidence>
<dbReference type="GO" id="GO:0055085">
    <property type="term" value="P:transmembrane transport"/>
    <property type="evidence" value="ECO:0007669"/>
    <property type="project" value="InterPro"/>
</dbReference>
<dbReference type="PANTHER" id="PTHR43005:SF1">
    <property type="entry name" value="SPERMIDINE_PUTRESCINE TRANSPORT SYSTEM PERMEASE PROTEIN"/>
    <property type="match status" value="1"/>
</dbReference>
<proteinExistence type="inferred from homology"/>
<feature type="transmembrane region" description="Helical" evidence="7">
    <location>
        <begin position="282"/>
        <end position="307"/>
    </location>
</feature>
<keyword evidence="11" id="KW-1185">Reference proteome</keyword>
<evidence type="ECO:0000256" key="6">
    <source>
        <dbReference type="ARBA" id="ARBA00023136"/>
    </source>
</evidence>
<keyword evidence="5 7" id="KW-1133">Transmembrane helix</keyword>
<evidence type="ECO:0000256" key="7">
    <source>
        <dbReference type="RuleBase" id="RU363032"/>
    </source>
</evidence>
<evidence type="ECO:0000313" key="10">
    <source>
        <dbReference type="EMBL" id="QDZ14462.1"/>
    </source>
</evidence>
<dbReference type="InterPro" id="IPR000515">
    <property type="entry name" value="MetI-like"/>
</dbReference>
<dbReference type="InterPro" id="IPR035906">
    <property type="entry name" value="MetI-like_sf"/>
</dbReference>
<dbReference type="OrthoDB" id="34224at2"/>
<dbReference type="PANTHER" id="PTHR43005">
    <property type="entry name" value="BLR7065 PROTEIN"/>
    <property type="match status" value="1"/>
</dbReference>
<protein>
    <submittedName>
        <fullName evidence="10">Sugar ABC transporter permease</fullName>
    </submittedName>
</protein>